<dbReference type="PANTHER" id="PTHR30525:SF0">
    <property type="entry name" value="1-DEOXY-D-XYLULOSE 5-PHOSPHATE REDUCTOISOMERASE, CHLOROPLASTIC"/>
    <property type="match status" value="1"/>
</dbReference>
<name>A0A9D0YX16_9FIRM</name>
<proteinExistence type="inferred from homology"/>
<feature type="domain" description="1-deoxy-D-xylulose 5-phosphate reductoisomerase N-terminal" evidence="10">
    <location>
        <begin position="4"/>
        <end position="127"/>
    </location>
</feature>
<feature type="binding site" evidence="9">
    <location>
        <position position="11"/>
    </location>
    <ligand>
        <name>NADPH</name>
        <dbReference type="ChEBI" id="CHEBI:57783"/>
    </ligand>
</feature>
<gene>
    <name evidence="9" type="primary">dxr</name>
    <name evidence="13" type="ORF">IAA66_08135</name>
</gene>
<evidence type="ECO:0000256" key="9">
    <source>
        <dbReference type="HAMAP-Rule" id="MF_00183"/>
    </source>
</evidence>
<dbReference type="FunFam" id="3.40.50.720:FF:000045">
    <property type="entry name" value="1-deoxy-D-xylulose 5-phosphate reductoisomerase"/>
    <property type="match status" value="1"/>
</dbReference>
<reference evidence="13" key="1">
    <citation type="submission" date="2020-10" db="EMBL/GenBank/DDBJ databases">
        <authorList>
            <person name="Gilroy R."/>
        </authorList>
    </citation>
    <scope>NUCLEOTIDE SEQUENCE</scope>
    <source>
        <strain evidence="13">ChiHile30-977</strain>
    </source>
</reference>
<comment type="catalytic activity">
    <reaction evidence="8">
        <text>2-C-methyl-D-erythritol 4-phosphate + NADP(+) = 1-deoxy-D-xylulose 5-phosphate + NADPH + H(+)</text>
        <dbReference type="Rhea" id="RHEA:13717"/>
        <dbReference type="ChEBI" id="CHEBI:15378"/>
        <dbReference type="ChEBI" id="CHEBI:57783"/>
        <dbReference type="ChEBI" id="CHEBI:57792"/>
        <dbReference type="ChEBI" id="CHEBI:58262"/>
        <dbReference type="ChEBI" id="CHEBI:58349"/>
        <dbReference type="EC" id="1.1.1.267"/>
    </reaction>
    <physiologicalReaction direction="right-to-left" evidence="8">
        <dbReference type="Rhea" id="RHEA:13719"/>
    </physiologicalReaction>
</comment>
<feature type="binding site" evidence="9">
    <location>
        <position position="216"/>
    </location>
    <ligand>
        <name>1-deoxy-D-xylulose 5-phosphate</name>
        <dbReference type="ChEBI" id="CHEBI:57792"/>
    </ligand>
</feature>
<feature type="domain" description="DXP reductoisomerase C-terminal" evidence="12">
    <location>
        <begin position="256"/>
        <end position="372"/>
    </location>
</feature>
<feature type="binding site" evidence="9">
    <location>
        <position position="121"/>
    </location>
    <ligand>
        <name>NADPH</name>
        <dbReference type="ChEBI" id="CHEBI:57783"/>
    </ligand>
</feature>
<dbReference type="InterPro" id="IPR003821">
    <property type="entry name" value="DXP_reductoisomerase"/>
</dbReference>
<evidence type="ECO:0000313" key="14">
    <source>
        <dbReference type="Proteomes" id="UP000886819"/>
    </source>
</evidence>
<dbReference type="EMBL" id="DVFI01000112">
    <property type="protein sequence ID" value="HIQ63533.1"/>
    <property type="molecule type" value="Genomic_DNA"/>
</dbReference>
<comment type="caution">
    <text evidence="13">The sequence shown here is derived from an EMBL/GenBank/DDBJ whole genome shotgun (WGS) entry which is preliminary data.</text>
</comment>
<dbReference type="Pfam" id="PF02670">
    <property type="entry name" value="DXP_reductoisom"/>
    <property type="match status" value="1"/>
</dbReference>
<keyword evidence="5 9" id="KW-0560">Oxidoreductase</keyword>
<feature type="binding site" evidence="9">
    <location>
        <position position="13"/>
    </location>
    <ligand>
        <name>NADPH</name>
        <dbReference type="ChEBI" id="CHEBI:57783"/>
    </ligand>
</feature>
<organism evidence="13 14">
    <name type="scientific">Candidatus Avichristensenella intestinipullorum</name>
    <dbReference type="NCBI Taxonomy" id="2840693"/>
    <lineage>
        <taxon>Bacteria</taxon>
        <taxon>Bacillati</taxon>
        <taxon>Bacillota</taxon>
        <taxon>Clostridia</taxon>
        <taxon>Candidatus Avichristensenella</taxon>
    </lineage>
</organism>
<dbReference type="SUPFAM" id="SSF51735">
    <property type="entry name" value="NAD(P)-binding Rossmann-fold domains"/>
    <property type="match status" value="1"/>
</dbReference>
<dbReference type="NCBIfam" id="TIGR00243">
    <property type="entry name" value="Dxr"/>
    <property type="match status" value="1"/>
</dbReference>
<evidence type="ECO:0000256" key="7">
    <source>
        <dbReference type="ARBA" id="ARBA00023229"/>
    </source>
</evidence>
<feature type="binding site" evidence="9">
    <location>
        <position position="12"/>
    </location>
    <ligand>
        <name>NADPH</name>
        <dbReference type="ChEBI" id="CHEBI:57783"/>
    </ligand>
</feature>
<dbReference type="SUPFAM" id="SSF55347">
    <property type="entry name" value="Glyceraldehyde-3-phosphate dehydrogenase-like, C-terminal domain"/>
    <property type="match status" value="1"/>
</dbReference>
<feature type="binding site" evidence="9">
    <location>
        <position position="147"/>
    </location>
    <ligand>
        <name>Mn(2+)</name>
        <dbReference type="ChEBI" id="CHEBI:29035"/>
    </ligand>
</feature>
<evidence type="ECO:0000313" key="13">
    <source>
        <dbReference type="EMBL" id="HIQ63533.1"/>
    </source>
</evidence>
<accession>A0A9D0YX16</accession>
<dbReference type="GO" id="GO:0070402">
    <property type="term" value="F:NADPH binding"/>
    <property type="evidence" value="ECO:0007669"/>
    <property type="project" value="InterPro"/>
</dbReference>
<feature type="binding site" evidence="9">
    <location>
        <position position="10"/>
    </location>
    <ligand>
        <name>NADPH</name>
        <dbReference type="ChEBI" id="CHEBI:57783"/>
    </ligand>
</feature>
<keyword evidence="6 9" id="KW-0464">Manganese</keyword>
<dbReference type="EC" id="1.1.1.267" evidence="9"/>
<comment type="caution">
    <text evidence="9">Lacks conserved residue(s) required for the propagation of feature annotation.</text>
</comment>
<keyword evidence="3 9" id="KW-0479">Metal-binding</keyword>
<dbReference type="InterPro" id="IPR026877">
    <property type="entry name" value="DXPR_C"/>
</dbReference>
<comment type="similarity">
    <text evidence="2 9">Belongs to the DXR family.</text>
</comment>
<comment type="function">
    <text evidence="9">Catalyzes the NADPH-dependent rearrangement and reduction of 1-deoxy-D-xylulose-5-phosphate (DXP) to 2-C-methyl-D-erythritol 4-phosphate (MEP).</text>
</comment>
<dbReference type="PANTHER" id="PTHR30525">
    <property type="entry name" value="1-DEOXY-D-XYLULOSE 5-PHOSPHATE REDUCTOISOMERASE"/>
    <property type="match status" value="1"/>
</dbReference>
<dbReference type="NCBIfam" id="NF009114">
    <property type="entry name" value="PRK12464.1"/>
    <property type="match status" value="1"/>
</dbReference>
<feature type="binding site" evidence="9">
    <location>
        <position position="171"/>
    </location>
    <ligand>
        <name>1-deoxy-D-xylulose 5-phosphate</name>
        <dbReference type="ChEBI" id="CHEBI:57792"/>
    </ligand>
</feature>
<dbReference type="GO" id="GO:0030145">
    <property type="term" value="F:manganese ion binding"/>
    <property type="evidence" value="ECO:0007669"/>
    <property type="project" value="TreeGrafter"/>
</dbReference>
<feature type="binding site" evidence="9">
    <location>
        <position position="213"/>
    </location>
    <ligand>
        <name>1-deoxy-D-xylulose 5-phosphate</name>
        <dbReference type="ChEBI" id="CHEBI:57792"/>
    </ligand>
</feature>
<comment type="pathway">
    <text evidence="1 9">Isoprenoid biosynthesis; isopentenyl diphosphate biosynthesis via DXP pathway; isopentenyl diphosphate from 1-deoxy-D-xylulose 5-phosphate: step 1/6.</text>
</comment>
<evidence type="ECO:0000256" key="5">
    <source>
        <dbReference type="ARBA" id="ARBA00023002"/>
    </source>
</evidence>
<dbReference type="GO" id="GO:0030604">
    <property type="term" value="F:1-deoxy-D-xylulose-5-phosphate reductoisomerase activity"/>
    <property type="evidence" value="ECO:0007669"/>
    <property type="project" value="UniProtKB-UniRule"/>
</dbReference>
<feature type="binding site" evidence="9">
    <location>
        <position position="212"/>
    </location>
    <ligand>
        <name>1-deoxy-D-xylulose 5-phosphate</name>
        <dbReference type="ChEBI" id="CHEBI:57792"/>
    </ligand>
</feature>
<feature type="binding site" evidence="9">
    <location>
        <position position="146"/>
    </location>
    <ligand>
        <name>1-deoxy-D-xylulose 5-phosphate</name>
        <dbReference type="ChEBI" id="CHEBI:57792"/>
    </ligand>
</feature>
<dbReference type="Gene3D" id="3.40.50.720">
    <property type="entry name" value="NAD(P)-binding Rossmann-like Domain"/>
    <property type="match status" value="1"/>
</dbReference>
<evidence type="ECO:0000256" key="8">
    <source>
        <dbReference type="ARBA" id="ARBA00048543"/>
    </source>
</evidence>
<evidence type="ECO:0000256" key="4">
    <source>
        <dbReference type="ARBA" id="ARBA00022857"/>
    </source>
</evidence>
<evidence type="ECO:0000256" key="6">
    <source>
        <dbReference type="ARBA" id="ARBA00023211"/>
    </source>
</evidence>
<dbReference type="GO" id="GO:0051484">
    <property type="term" value="P:isopentenyl diphosphate biosynthetic process, methylerythritol 4-phosphate pathway involved in terpenoid biosynthetic process"/>
    <property type="evidence" value="ECO:0007669"/>
    <property type="project" value="TreeGrafter"/>
</dbReference>
<dbReference type="Pfam" id="PF13288">
    <property type="entry name" value="DXPR_C"/>
    <property type="match status" value="1"/>
</dbReference>
<evidence type="ECO:0000259" key="10">
    <source>
        <dbReference type="Pfam" id="PF02670"/>
    </source>
</evidence>
<feature type="binding site" evidence="9">
    <location>
        <position position="200"/>
    </location>
    <ligand>
        <name>NADPH</name>
        <dbReference type="ChEBI" id="CHEBI:57783"/>
    </ligand>
</feature>
<feature type="binding site" evidence="9">
    <location>
        <position position="216"/>
    </location>
    <ligand>
        <name>Mn(2+)</name>
        <dbReference type="ChEBI" id="CHEBI:29035"/>
    </ligand>
</feature>
<feature type="binding site" evidence="9">
    <location>
        <position position="36"/>
    </location>
    <ligand>
        <name>NADPH</name>
        <dbReference type="ChEBI" id="CHEBI:57783"/>
    </ligand>
</feature>
<protein>
    <recommendedName>
        <fullName evidence="9">1-deoxy-D-xylulose 5-phosphate reductoisomerase</fullName>
        <shortName evidence="9">DXP reductoisomerase</shortName>
        <ecNumber evidence="9">1.1.1.267</ecNumber>
    </recommendedName>
    <alternativeName>
        <fullName evidence="9">1-deoxyxylulose-5-phosphate reductoisomerase</fullName>
    </alternativeName>
    <alternativeName>
        <fullName evidence="9">2-C-methyl-D-erythritol 4-phosphate synthase</fullName>
    </alternativeName>
</protein>
<dbReference type="AlphaFoldDB" id="A0A9D0YX16"/>
<dbReference type="InterPro" id="IPR036291">
    <property type="entry name" value="NAD(P)-bd_dom_sf"/>
</dbReference>
<dbReference type="PIRSF" id="PIRSF006205">
    <property type="entry name" value="Dxp_reductismrs"/>
    <property type="match status" value="1"/>
</dbReference>
<reference evidence="13" key="2">
    <citation type="journal article" date="2021" name="PeerJ">
        <title>Extensive microbial diversity within the chicken gut microbiome revealed by metagenomics and culture.</title>
        <authorList>
            <person name="Gilroy R."/>
            <person name="Ravi A."/>
            <person name="Getino M."/>
            <person name="Pursley I."/>
            <person name="Horton D.L."/>
            <person name="Alikhan N.F."/>
            <person name="Baker D."/>
            <person name="Gharbi K."/>
            <person name="Hall N."/>
            <person name="Watson M."/>
            <person name="Adriaenssens E.M."/>
            <person name="Foster-Nyarko E."/>
            <person name="Jarju S."/>
            <person name="Secka A."/>
            <person name="Antonio M."/>
            <person name="Oren A."/>
            <person name="Chaudhuri R.R."/>
            <person name="La Ragione R."/>
            <person name="Hildebrand F."/>
            <person name="Pallen M.J."/>
        </authorList>
    </citation>
    <scope>NUCLEOTIDE SEQUENCE</scope>
    <source>
        <strain evidence="13">ChiHile30-977</strain>
    </source>
</reference>
<feature type="binding site" evidence="9">
    <location>
        <position position="120"/>
    </location>
    <ligand>
        <name>1-deoxy-D-xylulose 5-phosphate</name>
        <dbReference type="ChEBI" id="CHEBI:57792"/>
    </ligand>
</feature>
<dbReference type="Proteomes" id="UP000886819">
    <property type="component" value="Unassembled WGS sequence"/>
</dbReference>
<feature type="binding site" evidence="9">
    <location>
        <position position="147"/>
    </location>
    <ligand>
        <name>1-deoxy-D-xylulose 5-phosphate</name>
        <dbReference type="ChEBI" id="CHEBI:57792"/>
    </ligand>
</feature>
<sequence length="379" mass="40016">MRRISILGSTGSIGTQALEVIAAHPDRFRVAALAAAGSEERLCEQARRFRPALACLTGRQSRPAELPAGCRWAGGEAALAEAAALEEADDVLVAVTGVRAALPAVLTALAAGKRVLLASKEALVAGGELVTRAARRAGQPLLPVDSEHSAIFQCLRAADGNAARRLILTASGGPFRTWAPEKIERAGIEQALRHPNWSMGRKITVDSATMLNKALEVIEARWLFDMAPEQIDVLIHPQSIIHSMVEFADGAVLAQLGVPDMRLPILYAMAFPQRLAGGAPPPNLAELGALTFEKPDAARFPGLRLAYDALAAGGTAGAALNAANEEAVAAFLAGKIPFGRIWRTVRDTMDRVDVRAADTVEAVWAADEQARRMAAAALA</sequence>
<dbReference type="Pfam" id="PF08436">
    <property type="entry name" value="DXP_redisom_C"/>
    <property type="match status" value="1"/>
</dbReference>
<evidence type="ECO:0000259" key="11">
    <source>
        <dbReference type="Pfam" id="PF08436"/>
    </source>
</evidence>
<evidence type="ECO:0000256" key="3">
    <source>
        <dbReference type="ARBA" id="ARBA00022723"/>
    </source>
</evidence>
<dbReference type="InterPro" id="IPR013512">
    <property type="entry name" value="DXP_reductoisomerase_N"/>
</dbReference>
<feature type="domain" description="1-deoxy-D-xylulose 5-phosphate reductoisomerase C-terminal" evidence="11">
    <location>
        <begin position="141"/>
        <end position="224"/>
    </location>
</feature>
<evidence type="ECO:0000256" key="2">
    <source>
        <dbReference type="ARBA" id="ARBA00006825"/>
    </source>
</evidence>
<dbReference type="SUPFAM" id="SSF69055">
    <property type="entry name" value="1-deoxy-D-xylulose-5-phosphate reductoisomerase, C-terminal domain"/>
    <property type="match status" value="1"/>
</dbReference>
<dbReference type="Gene3D" id="1.10.1740.10">
    <property type="match status" value="1"/>
</dbReference>
<feature type="binding site" evidence="9">
    <location>
        <position position="145"/>
    </location>
    <ligand>
        <name>Mn(2+)</name>
        <dbReference type="ChEBI" id="CHEBI:29035"/>
    </ligand>
</feature>
<dbReference type="HAMAP" id="MF_00183">
    <property type="entry name" value="DXP_reductoisom"/>
    <property type="match status" value="1"/>
</dbReference>
<comment type="cofactor">
    <cofactor evidence="9">
        <name>Mg(2+)</name>
        <dbReference type="ChEBI" id="CHEBI:18420"/>
    </cofactor>
    <cofactor evidence="9">
        <name>Mn(2+)</name>
        <dbReference type="ChEBI" id="CHEBI:29035"/>
    </cofactor>
</comment>
<feature type="binding site" evidence="9">
    <location>
        <position position="207"/>
    </location>
    <ligand>
        <name>1-deoxy-D-xylulose 5-phosphate</name>
        <dbReference type="ChEBI" id="CHEBI:57792"/>
    </ligand>
</feature>
<evidence type="ECO:0000256" key="1">
    <source>
        <dbReference type="ARBA" id="ARBA00005094"/>
    </source>
</evidence>
<evidence type="ECO:0000259" key="12">
    <source>
        <dbReference type="Pfam" id="PF13288"/>
    </source>
</evidence>
<keyword evidence="9" id="KW-0460">Magnesium</keyword>
<dbReference type="InterPro" id="IPR013644">
    <property type="entry name" value="DXP_reductoisomerase_C"/>
</dbReference>
<keyword evidence="7 9" id="KW-0414">Isoprene biosynthesis</keyword>
<dbReference type="InterPro" id="IPR036169">
    <property type="entry name" value="DXPR_C_sf"/>
</dbReference>
<feature type="binding site" evidence="9">
    <location>
        <position position="194"/>
    </location>
    <ligand>
        <name>1-deoxy-D-xylulose 5-phosphate</name>
        <dbReference type="ChEBI" id="CHEBI:57792"/>
    </ligand>
</feature>
<keyword evidence="4 9" id="KW-0521">NADP</keyword>